<evidence type="ECO:0000259" key="1">
    <source>
        <dbReference type="Pfam" id="PF13649"/>
    </source>
</evidence>
<dbReference type="GO" id="GO:0032259">
    <property type="term" value="P:methylation"/>
    <property type="evidence" value="ECO:0007669"/>
    <property type="project" value="UniProtKB-KW"/>
</dbReference>
<dbReference type="RefSeq" id="WP_343971960.1">
    <property type="nucleotide sequence ID" value="NZ_BAAAHK010000009.1"/>
</dbReference>
<protein>
    <submittedName>
        <fullName evidence="2">Class I SAM-dependent methyltransferase</fullName>
    </submittedName>
</protein>
<dbReference type="CDD" id="cd02440">
    <property type="entry name" value="AdoMet_MTases"/>
    <property type="match status" value="1"/>
</dbReference>
<organism evidence="2 3">
    <name type="scientific">Kribbella koreensis</name>
    <dbReference type="NCBI Taxonomy" id="57909"/>
    <lineage>
        <taxon>Bacteria</taxon>
        <taxon>Bacillati</taxon>
        <taxon>Actinomycetota</taxon>
        <taxon>Actinomycetes</taxon>
        <taxon>Propionibacteriales</taxon>
        <taxon>Kribbellaceae</taxon>
        <taxon>Kribbella</taxon>
    </lineage>
</organism>
<feature type="domain" description="Methyltransferase" evidence="1">
    <location>
        <begin position="48"/>
        <end position="138"/>
    </location>
</feature>
<dbReference type="Proteomes" id="UP001500542">
    <property type="component" value="Unassembled WGS sequence"/>
</dbReference>
<dbReference type="Pfam" id="PF13649">
    <property type="entry name" value="Methyltransf_25"/>
    <property type="match status" value="1"/>
</dbReference>
<reference evidence="2 3" key="1">
    <citation type="journal article" date="2019" name="Int. J. Syst. Evol. Microbiol.">
        <title>The Global Catalogue of Microorganisms (GCM) 10K type strain sequencing project: providing services to taxonomists for standard genome sequencing and annotation.</title>
        <authorList>
            <consortium name="The Broad Institute Genomics Platform"/>
            <consortium name="The Broad Institute Genome Sequencing Center for Infectious Disease"/>
            <person name="Wu L."/>
            <person name="Ma J."/>
        </authorList>
    </citation>
    <scope>NUCLEOTIDE SEQUENCE [LARGE SCALE GENOMIC DNA]</scope>
    <source>
        <strain evidence="2 3">JCM 10977</strain>
    </source>
</reference>
<dbReference type="EMBL" id="BAAAHK010000009">
    <property type="protein sequence ID" value="GAA0945318.1"/>
    <property type="molecule type" value="Genomic_DNA"/>
</dbReference>
<keyword evidence="2" id="KW-0489">Methyltransferase</keyword>
<comment type="caution">
    <text evidence="2">The sequence shown here is derived from an EMBL/GenBank/DDBJ whole genome shotgun (WGS) entry which is preliminary data.</text>
</comment>
<dbReference type="InterPro" id="IPR041698">
    <property type="entry name" value="Methyltransf_25"/>
</dbReference>
<dbReference type="PANTHER" id="PTHR42912">
    <property type="entry name" value="METHYLTRANSFERASE"/>
    <property type="match status" value="1"/>
</dbReference>
<gene>
    <name evidence="2" type="ORF">GCM10009554_40030</name>
</gene>
<evidence type="ECO:0000313" key="2">
    <source>
        <dbReference type="EMBL" id="GAA0945318.1"/>
    </source>
</evidence>
<accession>A0ABN1QPF8</accession>
<name>A0ABN1QPF8_9ACTN</name>
<dbReference type="InterPro" id="IPR050508">
    <property type="entry name" value="Methyltransf_Superfamily"/>
</dbReference>
<dbReference type="Gene3D" id="3.40.50.150">
    <property type="entry name" value="Vaccinia Virus protein VP39"/>
    <property type="match status" value="1"/>
</dbReference>
<keyword evidence="3" id="KW-1185">Reference proteome</keyword>
<dbReference type="SUPFAM" id="SSF53335">
    <property type="entry name" value="S-adenosyl-L-methionine-dependent methyltransferases"/>
    <property type="match status" value="1"/>
</dbReference>
<dbReference type="InterPro" id="IPR029063">
    <property type="entry name" value="SAM-dependent_MTases_sf"/>
</dbReference>
<evidence type="ECO:0000313" key="3">
    <source>
        <dbReference type="Proteomes" id="UP001500542"/>
    </source>
</evidence>
<dbReference type="GO" id="GO:0008168">
    <property type="term" value="F:methyltransferase activity"/>
    <property type="evidence" value="ECO:0007669"/>
    <property type="project" value="UniProtKB-KW"/>
</dbReference>
<sequence length="209" mass="22343">MTDLLAATRASYDAVAENYAEFIAGKLEGLPMMRAMLGAFAELVDGPVAEIGCGPGHITSYLASLGVDISGIDLSPRMVEIARTAYPSLQFDVGSMTSLELDDGSLRGLIAWYSIHHLPPAELPGVFAGFHRILSPGGRLLIGSHAGVEEHRKPTEGYGGIPVSYESFIQPVDRLVEVVRDAGFAITAELVEPGDKPGRQYLSLFAQKD</sequence>
<proteinExistence type="predicted"/>
<keyword evidence="2" id="KW-0808">Transferase</keyword>